<dbReference type="InterPro" id="IPR053237">
    <property type="entry name" value="Natterin_C"/>
</dbReference>
<dbReference type="HOGENOM" id="CLU_1456825_0_0_1"/>
<sequence>MVTTCVFTTQMVAAQQQNCKPRHHVRGWEVLEGDSSLENAKKSKSSHFEPVKIGKNVLALRSIENRRFVNRHTDYWKDSLNTAVANLNREQSARFTVSKPVGARNLTNIKYLLELAEMSEAKNGRDLGSVVSGPMVSSILPSIRTTKTDNGKKVVKAVQVQTSYTAKDVPGSGTKVKVEVRCQMKV</sequence>
<dbReference type="PANTHER" id="PTHR39244">
    <property type="entry name" value="NATTERIN-4"/>
    <property type="match status" value="1"/>
</dbReference>
<proteinExistence type="predicted"/>
<gene>
    <name evidence="1" type="ORF">SELMODRAFT_415000</name>
</gene>
<dbReference type="Gramene" id="EFJ24370">
    <property type="protein sequence ID" value="EFJ24370"/>
    <property type="gene ID" value="SELMODRAFT_415000"/>
</dbReference>
<reference evidence="1 2" key="1">
    <citation type="journal article" date="2011" name="Science">
        <title>The Selaginella genome identifies genetic changes associated with the evolution of vascular plants.</title>
        <authorList>
            <person name="Banks J.A."/>
            <person name="Nishiyama T."/>
            <person name="Hasebe M."/>
            <person name="Bowman J.L."/>
            <person name="Gribskov M."/>
            <person name="dePamphilis C."/>
            <person name="Albert V.A."/>
            <person name="Aono N."/>
            <person name="Aoyama T."/>
            <person name="Ambrose B.A."/>
            <person name="Ashton N.W."/>
            <person name="Axtell M.J."/>
            <person name="Barker E."/>
            <person name="Barker M.S."/>
            <person name="Bennetzen J.L."/>
            <person name="Bonawitz N.D."/>
            <person name="Chapple C."/>
            <person name="Cheng C."/>
            <person name="Correa L.G."/>
            <person name="Dacre M."/>
            <person name="DeBarry J."/>
            <person name="Dreyer I."/>
            <person name="Elias M."/>
            <person name="Engstrom E.M."/>
            <person name="Estelle M."/>
            <person name="Feng L."/>
            <person name="Finet C."/>
            <person name="Floyd S.K."/>
            <person name="Frommer W.B."/>
            <person name="Fujita T."/>
            <person name="Gramzow L."/>
            <person name="Gutensohn M."/>
            <person name="Harholt J."/>
            <person name="Hattori M."/>
            <person name="Heyl A."/>
            <person name="Hirai T."/>
            <person name="Hiwatashi Y."/>
            <person name="Ishikawa M."/>
            <person name="Iwata M."/>
            <person name="Karol K.G."/>
            <person name="Koehler B."/>
            <person name="Kolukisaoglu U."/>
            <person name="Kubo M."/>
            <person name="Kurata T."/>
            <person name="Lalonde S."/>
            <person name="Li K."/>
            <person name="Li Y."/>
            <person name="Litt A."/>
            <person name="Lyons E."/>
            <person name="Manning G."/>
            <person name="Maruyama T."/>
            <person name="Michael T.P."/>
            <person name="Mikami K."/>
            <person name="Miyazaki S."/>
            <person name="Morinaga S."/>
            <person name="Murata T."/>
            <person name="Mueller-Roeber B."/>
            <person name="Nelson D.R."/>
            <person name="Obara M."/>
            <person name="Oguri Y."/>
            <person name="Olmstead R.G."/>
            <person name="Onodera N."/>
            <person name="Petersen B.L."/>
            <person name="Pils B."/>
            <person name="Prigge M."/>
            <person name="Rensing S.A."/>
            <person name="Riano-Pachon D.M."/>
            <person name="Roberts A.W."/>
            <person name="Sato Y."/>
            <person name="Scheller H.V."/>
            <person name="Schulz B."/>
            <person name="Schulz C."/>
            <person name="Shakirov E.V."/>
            <person name="Shibagaki N."/>
            <person name="Shinohara N."/>
            <person name="Shippen D.E."/>
            <person name="Soerensen I."/>
            <person name="Sotooka R."/>
            <person name="Sugimoto N."/>
            <person name="Sugita M."/>
            <person name="Sumikawa N."/>
            <person name="Tanurdzic M."/>
            <person name="Theissen G."/>
            <person name="Ulvskov P."/>
            <person name="Wakazuki S."/>
            <person name="Weng J.K."/>
            <person name="Willats W.W."/>
            <person name="Wipf D."/>
            <person name="Wolf P.G."/>
            <person name="Yang L."/>
            <person name="Zimmer A.D."/>
            <person name="Zhu Q."/>
            <person name="Mitros T."/>
            <person name="Hellsten U."/>
            <person name="Loque D."/>
            <person name="Otillar R."/>
            <person name="Salamov A."/>
            <person name="Schmutz J."/>
            <person name="Shapiro H."/>
            <person name="Lindquist E."/>
            <person name="Lucas S."/>
            <person name="Rokhsar D."/>
            <person name="Grigoriev I.V."/>
        </authorList>
    </citation>
    <scope>NUCLEOTIDE SEQUENCE [LARGE SCALE GENOMIC DNA]</scope>
</reference>
<dbReference type="Gene3D" id="2.80.10.50">
    <property type="match status" value="1"/>
</dbReference>
<dbReference type="Proteomes" id="UP000001514">
    <property type="component" value="Unassembled WGS sequence"/>
</dbReference>
<dbReference type="EMBL" id="GL377590">
    <property type="protein sequence ID" value="EFJ24370.1"/>
    <property type="molecule type" value="Genomic_DNA"/>
</dbReference>
<dbReference type="InParanoid" id="D8RUA2"/>
<evidence type="ECO:0000313" key="2">
    <source>
        <dbReference type="Proteomes" id="UP000001514"/>
    </source>
</evidence>
<protein>
    <submittedName>
        <fullName evidence="1">Uncharacterized protein</fullName>
    </submittedName>
</protein>
<keyword evidence="2" id="KW-1185">Reference proteome</keyword>
<dbReference type="PANTHER" id="PTHR39244:SF5">
    <property type="entry name" value="NATTERIN-3-LIKE"/>
    <property type="match status" value="1"/>
</dbReference>
<dbReference type="AlphaFoldDB" id="D8RUA2"/>
<dbReference type="KEGG" id="smo:SELMODRAFT_415000"/>
<organism evidence="2">
    <name type="scientific">Selaginella moellendorffii</name>
    <name type="common">Spikemoss</name>
    <dbReference type="NCBI Taxonomy" id="88036"/>
    <lineage>
        <taxon>Eukaryota</taxon>
        <taxon>Viridiplantae</taxon>
        <taxon>Streptophyta</taxon>
        <taxon>Embryophyta</taxon>
        <taxon>Tracheophyta</taxon>
        <taxon>Lycopodiopsida</taxon>
        <taxon>Selaginellales</taxon>
        <taxon>Selaginellaceae</taxon>
        <taxon>Selaginella</taxon>
    </lineage>
</organism>
<name>D8RUA2_SELML</name>
<accession>D8RUA2</accession>
<evidence type="ECO:0000313" key="1">
    <source>
        <dbReference type="EMBL" id="EFJ24370.1"/>
    </source>
</evidence>